<keyword evidence="2" id="KW-1185">Reference proteome</keyword>
<dbReference type="EMBL" id="JAHRIP010031147">
    <property type="protein sequence ID" value="MEQ2292900.1"/>
    <property type="molecule type" value="Genomic_DNA"/>
</dbReference>
<evidence type="ECO:0000313" key="2">
    <source>
        <dbReference type="Proteomes" id="UP001469553"/>
    </source>
</evidence>
<organism evidence="1 2">
    <name type="scientific">Ameca splendens</name>
    <dbReference type="NCBI Taxonomy" id="208324"/>
    <lineage>
        <taxon>Eukaryota</taxon>
        <taxon>Metazoa</taxon>
        <taxon>Chordata</taxon>
        <taxon>Craniata</taxon>
        <taxon>Vertebrata</taxon>
        <taxon>Euteleostomi</taxon>
        <taxon>Actinopterygii</taxon>
        <taxon>Neopterygii</taxon>
        <taxon>Teleostei</taxon>
        <taxon>Neoteleostei</taxon>
        <taxon>Acanthomorphata</taxon>
        <taxon>Ovalentaria</taxon>
        <taxon>Atherinomorphae</taxon>
        <taxon>Cyprinodontiformes</taxon>
        <taxon>Goodeidae</taxon>
        <taxon>Ameca</taxon>
    </lineage>
</organism>
<sequence length="107" mass="11554">MSKDSSGHASSTLSGDWGQSRIGRLGWRREITLLSLPDDVVLLAPSSQDPQHALGRFTVVLVHCVEERTQLKSEVLNLPVNQSVAVTFGDCAIIHLENGLFSLAESG</sequence>
<name>A0ABV0YGD5_9TELE</name>
<dbReference type="Proteomes" id="UP001469553">
    <property type="component" value="Unassembled WGS sequence"/>
</dbReference>
<reference evidence="1 2" key="1">
    <citation type="submission" date="2021-06" db="EMBL/GenBank/DDBJ databases">
        <authorList>
            <person name="Palmer J.M."/>
        </authorList>
    </citation>
    <scope>NUCLEOTIDE SEQUENCE [LARGE SCALE GENOMIC DNA]</scope>
    <source>
        <strain evidence="1 2">AS_MEX2019</strain>
        <tissue evidence="1">Muscle</tissue>
    </source>
</reference>
<evidence type="ECO:0000313" key="1">
    <source>
        <dbReference type="EMBL" id="MEQ2292900.1"/>
    </source>
</evidence>
<comment type="caution">
    <text evidence="1">The sequence shown here is derived from an EMBL/GenBank/DDBJ whole genome shotgun (WGS) entry which is preliminary data.</text>
</comment>
<gene>
    <name evidence="1" type="ORF">AMECASPLE_027571</name>
</gene>
<accession>A0ABV0YGD5</accession>
<proteinExistence type="predicted"/>
<protein>
    <submittedName>
        <fullName evidence="1">Uncharacterized protein</fullName>
    </submittedName>
</protein>